<organism evidence="1 2">
    <name type="scientific">Cryptotermes secundus</name>
    <dbReference type="NCBI Taxonomy" id="105785"/>
    <lineage>
        <taxon>Eukaryota</taxon>
        <taxon>Metazoa</taxon>
        <taxon>Ecdysozoa</taxon>
        <taxon>Arthropoda</taxon>
        <taxon>Hexapoda</taxon>
        <taxon>Insecta</taxon>
        <taxon>Pterygota</taxon>
        <taxon>Neoptera</taxon>
        <taxon>Polyneoptera</taxon>
        <taxon>Dictyoptera</taxon>
        <taxon>Blattodea</taxon>
        <taxon>Blattoidea</taxon>
        <taxon>Termitoidae</taxon>
        <taxon>Kalotermitidae</taxon>
        <taxon>Cryptotermitinae</taxon>
        <taxon>Cryptotermes</taxon>
    </lineage>
</organism>
<comment type="caution">
    <text evidence="1">The sequence shown here is derived from an EMBL/GenBank/DDBJ whole genome shotgun (WGS) entry which is preliminary data.</text>
</comment>
<gene>
    <name evidence="1" type="ORF">B7P43_G18353</name>
</gene>
<keyword evidence="2" id="KW-1185">Reference proteome</keyword>
<sequence>MLYTQTSPHLPYNKTHLILKEKRLKKWKIKVNEAKSMRTTFKLQKGKCPPPPMQINHTTIQQKDQAKRSLGLTFHSKLNWKHVLTKRKQMVQKIKHHWLIGKKSIDNKLQIHKAVSKTNYRSHRKCTW</sequence>
<proteinExistence type="predicted"/>
<evidence type="ECO:0000313" key="2">
    <source>
        <dbReference type="Proteomes" id="UP000235965"/>
    </source>
</evidence>
<accession>A0A2J7PV10</accession>
<evidence type="ECO:0000313" key="1">
    <source>
        <dbReference type="EMBL" id="PNF20167.1"/>
    </source>
</evidence>
<dbReference type="EMBL" id="NEVH01021051">
    <property type="protein sequence ID" value="PNF20167.1"/>
    <property type="molecule type" value="Genomic_DNA"/>
</dbReference>
<dbReference type="AlphaFoldDB" id="A0A2J7PV10"/>
<name>A0A2J7PV10_9NEOP</name>
<reference evidence="1 2" key="1">
    <citation type="submission" date="2017-12" db="EMBL/GenBank/DDBJ databases">
        <title>Hemimetabolous genomes reveal molecular basis of termite eusociality.</title>
        <authorList>
            <person name="Harrison M.C."/>
            <person name="Jongepier E."/>
            <person name="Robertson H.M."/>
            <person name="Arning N."/>
            <person name="Bitard-Feildel T."/>
            <person name="Chao H."/>
            <person name="Childers C.P."/>
            <person name="Dinh H."/>
            <person name="Doddapaneni H."/>
            <person name="Dugan S."/>
            <person name="Gowin J."/>
            <person name="Greiner C."/>
            <person name="Han Y."/>
            <person name="Hu H."/>
            <person name="Hughes D.S.T."/>
            <person name="Huylmans A.-K."/>
            <person name="Kemena C."/>
            <person name="Kremer L.P.M."/>
            <person name="Lee S.L."/>
            <person name="Lopez-Ezquerra A."/>
            <person name="Mallet L."/>
            <person name="Monroy-Kuhn J.M."/>
            <person name="Moser A."/>
            <person name="Murali S.C."/>
            <person name="Muzny D.M."/>
            <person name="Otani S."/>
            <person name="Piulachs M.-D."/>
            <person name="Poelchau M."/>
            <person name="Qu J."/>
            <person name="Schaub F."/>
            <person name="Wada-Katsumata A."/>
            <person name="Worley K.C."/>
            <person name="Xie Q."/>
            <person name="Ylla G."/>
            <person name="Poulsen M."/>
            <person name="Gibbs R.A."/>
            <person name="Schal C."/>
            <person name="Richards S."/>
            <person name="Belles X."/>
            <person name="Korb J."/>
            <person name="Bornberg-Bauer E."/>
        </authorList>
    </citation>
    <scope>NUCLEOTIDE SEQUENCE [LARGE SCALE GENOMIC DNA]</scope>
    <source>
        <tissue evidence="1">Whole body</tissue>
    </source>
</reference>
<dbReference type="InParanoid" id="A0A2J7PV10"/>
<dbReference type="Proteomes" id="UP000235965">
    <property type="component" value="Unassembled WGS sequence"/>
</dbReference>
<protein>
    <submittedName>
        <fullName evidence="1">Uncharacterized protein</fullName>
    </submittedName>
</protein>